<organism evidence="2 3">
    <name type="scientific">Octopus vulgaris</name>
    <name type="common">Common octopus</name>
    <dbReference type="NCBI Taxonomy" id="6645"/>
    <lineage>
        <taxon>Eukaryota</taxon>
        <taxon>Metazoa</taxon>
        <taxon>Spiralia</taxon>
        <taxon>Lophotrochozoa</taxon>
        <taxon>Mollusca</taxon>
        <taxon>Cephalopoda</taxon>
        <taxon>Coleoidea</taxon>
        <taxon>Octopodiformes</taxon>
        <taxon>Octopoda</taxon>
        <taxon>Incirrata</taxon>
        <taxon>Octopodidae</taxon>
        <taxon>Octopus</taxon>
    </lineage>
</organism>
<feature type="transmembrane region" description="Helical" evidence="1">
    <location>
        <begin position="130"/>
        <end position="153"/>
    </location>
</feature>
<dbReference type="Gene3D" id="1.20.1070.10">
    <property type="entry name" value="Rhodopsin 7-helix transmembrane proteins"/>
    <property type="match status" value="1"/>
</dbReference>
<proteinExistence type="predicted"/>
<accession>A0AA36FA76</accession>
<gene>
    <name evidence="2" type="ORF">OCTVUL_1B017952</name>
</gene>
<dbReference type="PANTHER" id="PTHR45902:SF4">
    <property type="entry name" value="G-PROTEIN COUPLED RECEPTORS FAMILY 2 PROFILE 2 DOMAIN-CONTAINING PROTEIN"/>
    <property type="match status" value="1"/>
</dbReference>
<dbReference type="Proteomes" id="UP001162480">
    <property type="component" value="Chromosome 9"/>
</dbReference>
<keyword evidence="1" id="KW-1133">Transmembrane helix</keyword>
<keyword evidence="3" id="KW-1185">Reference proteome</keyword>
<name>A0AA36FA76_OCTVU</name>
<evidence type="ECO:0000313" key="2">
    <source>
        <dbReference type="EMBL" id="CAI9727583.1"/>
    </source>
</evidence>
<dbReference type="InterPro" id="IPR053231">
    <property type="entry name" value="GPCR_LN-TM7"/>
</dbReference>
<dbReference type="EMBL" id="OX597822">
    <property type="protein sequence ID" value="CAI9727583.1"/>
    <property type="molecule type" value="Genomic_DNA"/>
</dbReference>
<dbReference type="PANTHER" id="PTHR45902">
    <property type="entry name" value="LATROPHILIN RECEPTOR-LIKE PROTEIN A"/>
    <property type="match status" value="1"/>
</dbReference>
<evidence type="ECO:0000313" key="3">
    <source>
        <dbReference type="Proteomes" id="UP001162480"/>
    </source>
</evidence>
<sequence length="195" mass="22015">MINYKTYPLLVKQVKYNMNSYMETNTKTKTNRTGVLRNSCPKDAVYDINTNKCRQVIYHPPLNRATTRLNESEYYITSDDLLYLNDTQRLLNKSEFTRDSQGIISICGNNDINNISNINGISKYSVAESYITLVGLVISIPALAITIVVYPCIPDLRTLPASKMLLCVSFSVRKTLSTERSDVVKRNADNIASVL</sequence>
<dbReference type="AlphaFoldDB" id="A0AA36FA76"/>
<keyword evidence="1" id="KW-0472">Membrane</keyword>
<reference evidence="2" key="1">
    <citation type="submission" date="2023-08" db="EMBL/GenBank/DDBJ databases">
        <authorList>
            <person name="Alioto T."/>
            <person name="Alioto T."/>
            <person name="Gomez Garrido J."/>
        </authorList>
    </citation>
    <scope>NUCLEOTIDE SEQUENCE</scope>
</reference>
<protein>
    <submittedName>
        <fullName evidence="2">Uncharacterized protein</fullName>
    </submittedName>
</protein>
<keyword evidence="1" id="KW-0812">Transmembrane</keyword>
<evidence type="ECO:0000256" key="1">
    <source>
        <dbReference type="SAM" id="Phobius"/>
    </source>
</evidence>